<accession>A0AA37TBM9</accession>
<dbReference type="AlphaFoldDB" id="A0AA37TBM9"/>
<name>A0AA37TBM9_9GAMM</name>
<comment type="caution">
    <text evidence="1">The sequence shown here is derived from an EMBL/GenBank/DDBJ whole genome shotgun (WGS) entry which is preliminary data.</text>
</comment>
<evidence type="ECO:0000313" key="1">
    <source>
        <dbReference type="EMBL" id="GLS27175.1"/>
    </source>
</evidence>
<reference evidence="1 2" key="1">
    <citation type="journal article" date="2014" name="Int. J. Syst. Evol. Microbiol.">
        <title>Complete genome sequence of Corynebacterium casei LMG S-19264T (=DSM 44701T), isolated from a smear-ripened cheese.</title>
        <authorList>
            <consortium name="US DOE Joint Genome Institute (JGI-PGF)"/>
            <person name="Walter F."/>
            <person name="Albersmeier A."/>
            <person name="Kalinowski J."/>
            <person name="Ruckert C."/>
        </authorList>
    </citation>
    <scope>NUCLEOTIDE SEQUENCE [LARGE SCALE GENOMIC DNA]</scope>
    <source>
        <strain evidence="1 2">NBRC 110095</strain>
    </source>
</reference>
<dbReference type="RefSeq" id="WP_232592795.1">
    <property type="nucleotide sequence ID" value="NZ_BSPD01000065.1"/>
</dbReference>
<proteinExistence type="predicted"/>
<dbReference type="EMBL" id="BSPD01000065">
    <property type="protein sequence ID" value="GLS27175.1"/>
    <property type="molecule type" value="Genomic_DNA"/>
</dbReference>
<evidence type="ECO:0000313" key="2">
    <source>
        <dbReference type="Proteomes" id="UP001156870"/>
    </source>
</evidence>
<sequence>MFRKKTAGNKLSANHPGGKYVRMSDAHRTVYESLVKEASRDHSWAIVAVNGLNTLAKGRIDINALYIDSTSTSKEGYKLYRMVFPGVRATVEKQEDNYFHITELEADFNYSELQQRRQKPGLYKASRNGQEWDVKFVKDGKLPKERSSTIAIASLKYKSSNDLTDIAEAIAKKINNCERVGRIPTTFYLLGTSINSFF</sequence>
<protein>
    <submittedName>
        <fullName evidence="1">Uncharacterized protein</fullName>
    </submittedName>
</protein>
<dbReference type="Proteomes" id="UP001156870">
    <property type="component" value="Unassembled WGS sequence"/>
</dbReference>
<keyword evidence="2" id="KW-1185">Reference proteome</keyword>
<gene>
    <name evidence="1" type="ORF">GCM10007877_28940</name>
</gene>
<organism evidence="1 2">
    <name type="scientific">Marinibactrum halimedae</name>
    <dbReference type="NCBI Taxonomy" id="1444977"/>
    <lineage>
        <taxon>Bacteria</taxon>
        <taxon>Pseudomonadati</taxon>
        <taxon>Pseudomonadota</taxon>
        <taxon>Gammaproteobacteria</taxon>
        <taxon>Cellvibrionales</taxon>
        <taxon>Cellvibrionaceae</taxon>
        <taxon>Marinibactrum</taxon>
    </lineage>
</organism>